<feature type="transmembrane region" description="Helical" evidence="14">
    <location>
        <begin position="163"/>
        <end position="184"/>
    </location>
</feature>
<evidence type="ECO:0000313" key="15">
    <source>
        <dbReference type="EMBL" id="MQW35571.1"/>
    </source>
</evidence>
<keyword evidence="8" id="KW-0016">Alginate biosynthesis</keyword>
<evidence type="ECO:0000256" key="11">
    <source>
        <dbReference type="ARBA" id="ARBA00023315"/>
    </source>
</evidence>
<dbReference type="PIRSF" id="PIRSF016636">
    <property type="entry name" value="AlgI_DltB"/>
    <property type="match status" value="1"/>
</dbReference>
<keyword evidence="11 13" id="KW-0012">Acyltransferase</keyword>
<keyword evidence="7 14" id="KW-0812">Transmembrane</keyword>
<evidence type="ECO:0000256" key="10">
    <source>
        <dbReference type="ARBA" id="ARBA00023136"/>
    </source>
</evidence>
<evidence type="ECO:0000313" key="16">
    <source>
        <dbReference type="Proteomes" id="UP000429484"/>
    </source>
</evidence>
<dbReference type="EMBL" id="WISR01000192">
    <property type="protein sequence ID" value="MQW35571.1"/>
    <property type="molecule type" value="Genomic_DNA"/>
</dbReference>
<feature type="transmembrane region" description="Helical" evidence="14">
    <location>
        <begin position="446"/>
        <end position="463"/>
    </location>
</feature>
<dbReference type="PANTHER" id="PTHR13285">
    <property type="entry name" value="ACYLTRANSFERASE"/>
    <property type="match status" value="1"/>
</dbReference>
<comment type="caution">
    <text evidence="15">The sequence shown here is derived from an EMBL/GenBank/DDBJ whole genome shotgun (WGS) entry which is preliminary data.</text>
</comment>
<evidence type="ECO:0000256" key="6">
    <source>
        <dbReference type="ARBA" id="ARBA00022679"/>
    </source>
</evidence>
<feature type="transmembrane region" description="Helical" evidence="14">
    <location>
        <begin position="494"/>
        <end position="512"/>
    </location>
</feature>
<dbReference type="RefSeq" id="WP_010969846.1">
    <property type="nucleotide sequence ID" value="NZ_CP009144.1"/>
</dbReference>
<evidence type="ECO:0000256" key="14">
    <source>
        <dbReference type="SAM" id="Phobius"/>
    </source>
</evidence>
<dbReference type="Proteomes" id="UP000429484">
    <property type="component" value="Unassembled WGS sequence"/>
</dbReference>
<dbReference type="GO" id="GO:0005886">
    <property type="term" value="C:plasma membrane"/>
    <property type="evidence" value="ECO:0007669"/>
    <property type="project" value="UniProtKB-SubCell"/>
</dbReference>
<dbReference type="PIRSF" id="PIRSF500217">
    <property type="entry name" value="AlgI"/>
    <property type="match status" value="1"/>
</dbReference>
<comment type="pathway">
    <text evidence="2">Glycan biosynthesis; alginate biosynthesis.</text>
</comment>
<dbReference type="GO" id="GO:0042121">
    <property type="term" value="P:alginic acid biosynthetic process"/>
    <property type="evidence" value="ECO:0007669"/>
    <property type="project" value="UniProtKB-KW"/>
</dbReference>
<keyword evidence="6 13" id="KW-0808">Transferase</keyword>
<protein>
    <recommendedName>
        <fullName evidence="4">Probable alginate O-acetylase AlgI</fullName>
    </recommendedName>
    <alternativeName>
        <fullName evidence="12">Alginate biosynthesis protein AlgI</fullName>
    </alternativeName>
</protein>
<dbReference type="KEGG" id="smer:DU99_12880"/>
<feature type="transmembrane region" description="Helical" evidence="14">
    <location>
        <begin position="350"/>
        <end position="373"/>
    </location>
</feature>
<keyword evidence="5 13" id="KW-1003">Cell membrane</keyword>
<dbReference type="InterPro" id="IPR024194">
    <property type="entry name" value="Ac/AlaTfrase_AlgI/DltB"/>
</dbReference>
<dbReference type="InterPro" id="IPR004299">
    <property type="entry name" value="MBOAT_fam"/>
</dbReference>
<evidence type="ECO:0000256" key="9">
    <source>
        <dbReference type="ARBA" id="ARBA00022989"/>
    </source>
</evidence>
<reference evidence="15 16" key="1">
    <citation type="journal article" date="2013" name="Genome Biol.">
        <title>Comparative genomics of the core and accessory genomes of 48 Sinorhizobium strains comprising five genospecies.</title>
        <authorList>
            <person name="Sugawara M."/>
            <person name="Epstein B."/>
            <person name="Badgley B.D."/>
            <person name="Unno T."/>
            <person name="Xu L."/>
            <person name="Reese J."/>
            <person name="Gyaneshwar P."/>
            <person name="Denny R."/>
            <person name="Mudge J."/>
            <person name="Bharti A.K."/>
            <person name="Farmer A.D."/>
            <person name="May G.D."/>
            <person name="Woodward J.E."/>
            <person name="Medigue C."/>
            <person name="Vallenet D."/>
            <person name="Lajus A."/>
            <person name="Rouy Z."/>
            <person name="Martinez-Vaz B."/>
            <person name="Tiffin P."/>
            <person name="Young N.D."/>
            <person name="Sadowsky M.J."/>
        </authorList>
    </citation>
    <scope>NUCLEOTIDE SEQUENCE [LARGE SCALE GENOMIC DNA]</scope>
    <source>
        <strain evidence="15 16">N6B1</strain>
    </source>
</reference>
<evidence type="ECO:0000256" key="13">
    <source>
        <dbReference type="PIRNR" id="PIRNR016636"/>
    </source>
</evidence>
<name>A0AAP6NBM7_RHIML</name>
<feature type="transmembrane region" description="Helical" evidence="14">
    <location>
        <begin position="393"/>
        <end position="414"/>
    </location>
</feature>
<gene>
    <name evidence="15" type="ORF">GHK53_23115</name>
</gene>
<dbReference type="Pfam" id="PF03062">
    <property type="entry name" value="MBOAT"/>
    <property type="match status" value="1"/>
</dbReference>
<evidence type="ECO:0000256" key="3">
    <source>
        <dbReference type="ARBA" id="ARBA00010323"/>
    </source>
</evidence>
<evidence type="ECO:0000256" key="2">
    <source>
        <dbReference type="ARBA" id="ARBA00005182"/>
    </source>
</evidence>
<dbReference type="InterPro" id="IPR028362">
    <property type="entry name" value="AlgI"/>
</dbReference>
<evidence type="ECO:0000256" key="7">
    <source>
        <dbReference type="ARBA" id="ARBA00022692"/>
    </source>
</evidence>
<dbReference type="GO" id="GO:0016746">
    <property type="term" value="F:acyltransferase activity"/>
    <property type="evidence" value="ECO:0007669"/>
    <property type="project" value="UniProtKB-KW"/>
</dbReference>
<dbReference type="PANTHER" id="PTHR13285:SF23">
    <property type="entry name" value="TEICHOIC ACID D-ALANYLTRANSFERASE"/>
    <property type="match status" value="1"/>
</dbReference>
<keyword evidence="10 13" id="KW-0472">Membrane</keyword>
<comment type="similarity">
    <text evidence="3 13">Belongs to the membrane-bound acyltransferase family.</text>
</comment>
<sequence length="522" mass="58986">MIFIDPLFLFLFLPVTLIAFYLALLTRGRNEALLVIFTASIIFYAPYGISSVFLLLVALLVNFGVSNALLATDDSNPYRRVLYGCGQGYNIASLCYFKYKIVTVLLGENSDFLTDIAGVAIPAGISFYTFHQAAFLADAYVREKSVVEFFEGTRSLRSGFWAFCRYGAFVSFFPQLIIGPITYLHEFHPQVKSRKFISFDPLDIAVGLAFISIGMFKKVVIADNIAPTVDLVFGAAGAGAVMDPAHAWIGALSYMAQLYFDFSGYSDMALGLARMFGLRYPLNFYSPFKANGILDYYRRWNMTLTRVIARFLFTPLSIAGTRYCAVHRLSPLPTQILGLWLPMLINFQVLSLWHGAAWTFVAFGLMQGVWSAAEAQIRGSKKYKRMCKVTSPFIRLLVERVIFFMLICFSLAMFRSESVGAAFHLYAQMFGASLDAPSAFEMREPVLMLFCAFSIIYLMPNAVELMRRYRPAMMTYENESYGFAFLRNIWRPSWGWAAFAAILTISSLHYVSRQPPFLYQGF</sequence>
<evidence type="ECO:0000256" key="5">
    <source>
        <dbReference type="ARBA" id="ARBA00022475"/>
    </source>
</evidence>
<feature type="transmembrane region" description="Helical" evidence="14">
    <location>
        <begin position="6"/>
        <end position="25"/>
    </location>
</feature>
<evidence type="ECO:0000256" key="4">
    <source>
        <dbReference type="ARBA" id="ARBA00016084"/>
    </source>
</evidence>
<feature type="transmembrane region" description="Helical" evidence="14">
    <location>
        <begin position="196"/>
        <end position="216"/>
    </location>
</feature>
<evidence type="ECO:0000256" key="8">
    <source>
        <dbReference type="ARBA" id="ARBA00022841"/>
    </source>
</evidence>
<accession>A0AAP6NBM7</accession>
<evidence type="ECO:0000256" key="1">
    <source>
        <dbReference type="ARBA" id="ARBA00004651"/>
    </source>
</evidence>
<feature type="transmembrane region" description="Helical" evidence="14">
    <location>
        <begin position="307"/>
        <end position="330"/>
    </location>
</feature>
<dbReference type="AlphaFoldDB" id="A0AAP6NBM7"/>
<dbReference type="InterPro" id="IPR051085">
    <property type="entry name" value="MB_O-acyltransferase"/>
</dbReference>
<keyword evidence="9 14" id="KW-1133">Transmembrane helix</keyword>
<evidence type="ECO:0000256" key="12">
    <source>
        <dbReference type="ARBA" id="ARBA00031030"/>
    </source>
</evidence>
<comment type="subcellular location">
    <subcellularLocation>
        <location evidence="1">Cell membrane</location>
        <topology evidence="1">Multi-pass membrane protein</topology>
    </subcellularLocation>
</comment>
<organism evidence="15 16">
    <name type="scientific">Rhizobium meliloti</name>
    <name type="common">Ensifer meliloti</name>
    <name type="synonym">Sinorhizobium meliloti</name>
    <dbReference type="NCBI Taxonomy" id="382"/>
    <lineage>
        <taxon>Bacteria</taxon>
        <taxon>Pseudomonadati</taxon>
        <taxon>Pseudomonadota</taxon>
        <taxon>Alphaproteobacteria</taxon>
        <taxon>Hyphomicrobiales</taxon>
        <taxon>Rhizobiaceae</taxon>
        <taxon>Sinorhizobium/Ensifer group</taxon>
        <taxon>Sinorhizobium</taxon>
    </lineage>
</organism>
<proteinExistence type="inferred from homology"/>